<dbReference type="PANTHER" id="PTHR34466">
    <property type="entry name" value="OS11G0129800 PROTEIN"/>
    <property type="match status" value="1"/>
</dbReference>
<dbReference type="OrthoDB" id="1972395at2759"/>
<feature type="region of interest" description="Disordered" evidence="2">
    <location>
        <begin position="370"/>
        <end position="410"/>
    </location>
</feature>
<evidence type="ECO:0000313" key="3">
    <source>
        <dbReference type="EMBL" id="KAI5065390.1"/>
    </source>
</evidence>
<keyword evidence="4" id="KW-1185">Reference proteome</keyword>
<name>A0A9D4UCJ4_ADICA</name>
<accession>A0A9D4UCJ4</accession>
<proteinExistence type="predicted"/>
<feature type="coiled-coil region" evidence="1">
    <location>
        <begin position="227"/>
        <end position="254"/>
    </location>
</feature>
<dbReference type="EMBL" id="JABFUD020000019">
    <property type="protein sequence ID" value="KAI5065390.1"/>
    <property type="molecule type" value="Genomic_DNA"/>
</dbReference>
<dbReference type="Proteomes" id="UP000886520">
    <property type="component" value="Chromosome 19"/>
</dbReference>
<evidence type="ECO:0000256" key="2">
    <source>
        <dbReference type="SAM" id="MobiDB-lite"/>
    </source>
</evidence>
<reference evidence="3" key="1">
    <citation type="submission" date="2021-01" db="EMBL/GenBank/DDBJ databases">
        <title>Adiantum capillus-veneris genome.</title>
        <authorList>
            <person name="Fang Y."/>
            <person name="Liao Q."/>
        </authorList>
    </citation>
    <scope>NUCLEOTIDE SEQUENCE</scope>
    <source>
        <strain evidence="3">H3</strain>
        <tissue evidence="3">Leaf</tissue>
    </source>
</reference>
<dbReference type="PANTHER" id="PTHR34466:SF3">
    <property type="entry name" value="OS11G0129800 PROTEIN"/>
    <property type="match status" value="1"/>
</dbReference>
<evidence type="ECO:0000256" key="1">
    <source>
        <dbReference type="SAM" id="Coils"/>
    </source>
</evidence>
<comment type="caution">
    <text evidence="3">The sequence shown here is derived from an EMBL/GenBank/DDBJ whole genome shotgun (WGS) entry which is preliminary data.</text>
</comment>
<feature type="region of interest" description="Disordered" evidence="2">
    <location>
        <begin position="1"/>
        <end position="31"/>
    </location>
</feature>
<feature type="compositionally biased region" description="Polar residues" evidence="2">
    <location>
        <begin position="370"/>
        <end position="379"/>
    </location>
</feature>
<sequence>MALSAFKSTTRRRGVQGNSTNDQDAASHARTPDYLSAHHHKLKYGHERSSSFTDVQAPYCASPRFRAPRSLRFLDRQLSESDLAKTKPIGDIDCTPSASKCGEEVIHRLGSPQVMQADSTLRPKLHRTLSGHEKNFREHPEGQVEEKIIRAVHAQHKPKQPVPLPSNRNDQLYDIIKAEVFDVVADMKEAIEMTQEKALSESYARESADMSNISLSEEIVKMFRYVCKGYVAKIDKAEEEVKHLRKKLAEKERVCLDLTNLINELIPDGALQAHEVAPLKQDNNRQVLKNVASEAIGPSTRSPSILDDEVCLKRLSGEEILLELEKETERRRLRCLQSDSSTDCLEKNKDGLVLPWLTCEESNNVLWRSSKESAGQGEQESLRHPLQEDNSIKEEPKIESKSTPHRNVISPSEWKNTYKRNGSVKATCLAESSLLYVQSSELISQRIKFRARVEAGELLLCIGTLHIH</sequence>
<evidence type="ECO:0000313" key="4">
    <source>
        <dbReference type="Proteomes" id="UP000886520"/>
    </source>
</evidence>
<dbReference type="AlphaFoldDB" id="A0A9D4UCJ4"/>
<organism evidence="3 4">
    <name type="scientific">Adiantum capillus-veneris</name>
    <name type="common">Maidenhair fern</name>
    <dbReference type="NCBI Taxonomy" id="13818"/>
    <lineage>
        <taxon>Eukaryota</taxon>
        <taxon>Viridiplantae</taxon>
        <taxon>Streptophyta</taxon>
        <taxon>Embryophyta</taxon>
        <taxon>Tracheophyta</taxon>
        <taxon>Polypodiopsida</taxon>
        <taxon>Polypodiidae</taxon>
        <taxon>Polypodiales</taxon>
        <taxon>Pteridineae</taxon>
        <taxon>Pteridaceae</taxon>
        <taxon>Vittarioideae</taxon>
        <taxon>Adiantum</taxon>
    </lineage>
</organism>
<keyword evidence="1" id="KW-0175">Coiled coil</keyword>
<gene>
    <name evidence="3" type="ORF">GOP47_0020085</name>
</gene>
<protein>
    <submittedName>
        <fullName evidence="3">Uncharacterized protein</fullName>
    </submittedName>
</protein>
<feature type="compositionally biased region" description="Basic and acidic residues" evidence="2">
    <location>
        <begin position="380"/>
        <end position="402"/>
    </location>
</feature>